<comment type="caution">
    <text evidence="1">The sequence shown here is derived from an EMBL/GenBank/DDBJ whole genome shotgun (WGS) entry which is preliminary data.</text>
</comment>
<dbReference type="Proteomes" id="UP001235303">
    <property type="component" value="Unassembled WGS sequence"/>
</dbReference>
<sequence>MNTKVLSIQSIQGTQDFRVLMSVGNDQQEFSFTVETSTQEPFVVVGGDRRFGQFFRFNQPIAALVGQLVADVYYKKAVDFPVEVGYFFTPEEAIAQQQQFYQAKTAIY</sequence>
<protein>
    <submittedName>
        <fullName evidence="1">Uncharacterized protein</fullName>
    </submittedName>
</protein>
<dbReference type="RefSeq" id="WP_283754321.1">
    <property type="nucleotide sequence ID" value="NZ_JAQOSP010000091.1"/>
</dbReference>
<accession>A0ABT7AUJ8</accession>
<dbReference type="EMBL" id="JAQOSP010000091">
    <property type="protein sequence ID" value="MDJ1170561.1"/>
    <property type="molecule type" value="Genomic_DNA"/>
</dbReference>
<keyword evidence="2" id="KW-1185">Reference proteome</keyword>
<gene>
    <name evidence="1" type="ORF">PMG71_14100</name>
</gene>
<proteinExistence type="predicted"/>
<reference evidence="1 2" key="1">
    <citation type="submission" date="2023-01" db="EMBL/GenBank/DDBJ databases">
        <title>Novel diversity within Roseofilum (Cyanobacteria; Desertifilaceae) from marine benthic mats with descriptions of four novel species.</title>
        <authorList>
            <person name="Wang Y."/>
            <person name="Berthold D.E."/>
            <person name="Hu J."/>
            <person name="Lefler F.W."/>
            <person name="Laughinghouse H.D. IV."/>
        </authorList>
    </citation>
    <scope>NUCLEOTIDE SEQUENCE [LARGE SCALE GENOMIC DNA]</scope>
    <source>
        <strain evidence="1 2">BLCC-M154</strain>
    </source>
</reference>
<evidence type="ECO:0000313" key="1">
    <source>
        <dbReference type="EMBL" id="MDJ1170561.1"/>
    </source>
</evidence>
<evidence type="ECO:0000313" key="2">
    <source>
        <dbReference type="Proteomes" id="UP001235303"/>
    </source>
</evidence>
<name>A0ABT7AUJ8_9CYAN</name>
<organism evidence="1 2">
    <name type="scientific">Roseofilum acuticapitatum BLCC-M154</name>
    <dbReference type="NCBI Taxonomy" id="3022444"/>
    <lineage>
        <taxon>Bacteria</taxon>
        <taxon>Bacillati</taxon>
        <taxon>Cyanobacteriota</taxon>
        <taxon>Cyanophyceae</taxon>
        <taxon>Desertifilales</taxon>
        <taxon>Desertifilaceae</taxon>
        <taxon>Roseofilum</taxon>
        <taxon>Roseofilum acuticapitatum</taxon>
    </lineage>
</organism>